<dbReference type="InterPro" id="IPR009057">
    <property type="entry name" value="Homeodomain-like_sf"/>
</dbReference>
<proteinExistence type="predicted"/>
<evidence type="ECO:0000256" key="1">
    <source>
        <dbReference type="SAM" id="MobiDB-lite"/>
    </source>
</evidence>
<dbReference type="AlphaFoldDB" id="B0D9E2"/>
<dbReference type="GO" id="GO:0000981">
    <property type="term" value="F:DNA-binding transcription factor activity, RNA polymerase II-specific"/>
    <property type="evidence" value="ECO:0007669"/>
    <property type="project" value="TreeGrafter"/>
</dbReference>
<dbReference type="PANTHER" id="PTHR45614">
    <property type="entry name" value="MYB PROTEIN-RELATED"/>
    <property type="match status" value="1"/>
</dbReference>
<feature type="domain" description="HTH myb-type" evidence="3">
    <location>
        <begin position="1"/>
        <end position="53"/>
    </location>
</feature>
<dbReference type="Pfam" id="PF00249">
    <property type="entry name" value="Myb_DNA-binding"/>
    <property type="match status" value="1"/>
</dbReference>
<gene>
    <name evidence="4" type="ORF">LACBIDRAFT_296675</name>
</gene>
<evidence type="ECO:0000259" key="3">
    <source>
        <dbReference type="PROSITE" id="PS51294"/>
    </source>
</evidence>
<evidence type="ECO:0000313" key="5">
    <source>
        <dbReference type="Proteomes" id="UP000001194"/>
    </source>
</evidence>
<accession>B0D9E2</accession>
<dbReference type="InterPro" id="IPR050560">
    <property type="entry name" value="MYB_TF"/>
</dbReference>
<dbReference type="Proteomes" id="UP000001194">
    <property type="component" value="Unassembled WGS sequence"/>
</dbReference>
<dbReference type="Gene3D" id="1.10.10.60">
    <property type="entry name" value="Homeodomain-like"/>
    <property type="match status" value="3"/>
</dbReference>
<dbReference type="PANTHER" id="PTHR45614:SF199">
    <property type="entry name" value="MYB-LIKE TRANSCRIPTION FACTOR (EUROFUNG)-RELATED"/>
    <property type="match status" value="1"/>
</dbReference>
<dbReference type="SUPFAM" id="SSF46689">
    <property type="entry name" value="Homeodomain-like"/>
    <property type="match status" value="2"/>
</dbReference>
<protein>
    <submittedName>
        <fullName evidence="4">Predicted protein</fullName>
    </submittedName>
</protein>
<dbReference type="HOGENOM" id="CLU_059764_0_0_1"/>
<feature type="domain" description="HTH myb-type" evidence="3">
    <location>
        <begin position="114"/>
        <end position="164"/>
    </location>
</feature>
<organism evidence="5">
    <name type="scientific">Laccaria bicolor (strain S238N-H82 / ATCC MYA-4686)</name>
    <name type="common">Bicoloured deceiver</name>
    <name type="synonym">Laccaria laccata var. bicolor</name>
    <dbReference type="NCBI Taxonomy" id="486041"/>
    <lineage>
        <taxon>Eukaryota</taxon>
        <taxon>Fungi</taxon>
        <taxon>Dikarya</taxon>
        <taxon>Basidiomycota</taxon>
        <taxon>Agaricomycotina</taxon>
        <taxon>Agaricomycetes</taxon>
        <taxon>Agaricomycetidae</taxon>
        <taxon>Agaricales</taxon>
        <taxon>Agaricineae</taxon>
        <taxon>Hydnangiaceae</taxon>
        <taxon>Laccaria</taxon>
    </lineage>
</organism>
<evidence type="ECO:0000259" key="2">
    <source>
        <dbReference type="PROSITE" id="PS50090"/>
    </source>
</evidence>
<dbReference type="PROSITE" id="PS50090">
    <property type="entry name" value="MYB_LIKE"/>
    <property type="match status" value="3"/>
</dbReference>
<dbReference type="GeneID" id="6075836"/>
<feature type="domain" description="Myb-like" evidence="2">
    <location>
        <begin position="58"/>
        <end position="108"/>
    </location>
</feature>
<dbReference type="InterPro" id="IPR001005">
    <property type="entry name" value="SANT/Myb"/>
</dbReference>
<dbReference type="EMBL" id="DS547100">
    <property type="protein sequence ID" value="EDR09000.1"/>
    <property type="molecule type" value="Genomic_DNA"/>
</dbReference>
<name>B0D9E2_LACBS</name>
<dbReference type="SMART" id="SM00717">
    <property type="entry name" value="SANT"/>
    <property type="match status" value="3"/>
</dbReference>
<dbReference type="GO" id="GO:0005634">
    <property type="term" value="C:nucleus"/>
    <property type="evidence" value="ECO:0007669"/>
    <property type="project" value="TreeGrafter"/>
</dbReference>
<dbReference type="GO" id="GO:0000978">
    <property type="term" value="F:RNA polymerase II cis-regulatory region sequence-specific DNA binding"/>
    <property type="evidence" value="ECO:0007669"/>
    <property type="project" value="TreeGrafter"/>
</dbReference>
<evidence type="ECO:0000313" key="4">
    <source>
        <dbReference type="EMBL" id="EDR09000.1"/>
    </source>
</evidence>
<feature type="compositionally biased region" description="Low complexity" evidence="1">
    <location>
        <begin position="179"/>
        <end position="202"/>
    </location>
</feature>
<dbReference type="PROSITE" id="PS51294">
    <property type="entry name" value="HTH_MYB"/>
    <property type="match status" value="3"/>
</dbReference>
<dbReference type="OrthoDB" id="2143914at2759"/>
<feature type="region of interest" description="Disordered" evidence="1">
    <location>
        <begin position="159"/>
        <end position="203"/>
    </location>
</feature>
<dbReference type="KEGG" id="lbc:LACBIDRAFT_296675"/>
<dbReference type="RefSeq" id="XP_001880313.1">
    <property type="nucleotide sequence ID" value="XM_001880278.1"/>
</dbReference>
<feature type="domain" description="Myb-like" evidence="2">
    <location>
        <begin position="109"/>
        <end position="160"/>
    </location>
</feature>
<sequence>MLCRERRSWTAMEDQLLRDAVQREDPDNPNPSKWHAIAKHVPNRTNKDCRKRWFAKMASDVVKGGWAPDEDEKLVKGIERYGTRWSLVASVVQSRNSDQCAKRWTDTLNPAIDRTTWSPDSDELLLRAVSEHGKVWTKIVKTYFPGRTGLSAKNRYNSITRFNPENPRGVRLRRKSTDSEQSSNTESVSSSSSASPSTPAISLPMMGQLPVQFTLESAQLPCDFDVSGWPPSSSMITEDSPPALSFDHRATGIQAPPRSISSPDISYQGFDLNAHQTLSAFPDESQMPYSSSPLFHHDFYKHMMSDSTHIIDHSQIYQASPQELYPSYSQPHTISEGTLVGNHFGDFDALQIQVDPITEIHWDITNSSFDPKQYVGHRIEPESSYPFLF</sequence>
<feature type="domain" description="HTH myb-type" evidence="3">
    <location>
        <begin position="58"/>
        <end position="112"/>
    </location>
</feature>
<reference evidence="4 5" key="1">
    <citation type="journal article" date="2008" name="Nature">
        <title>The genome of Laccaria bicolor provides insights into mycorrhizal symbiosis.</title>
        <authorList>
            <person name="Martin F."/>
            <person name="Aerts A."/>
            <person name="Ahren D."/>
            <person name="Brun A."/>
            <person name="Danchin E.G.J."/>
            <person name="Duchaussoy F."/>
            <person name="Gibon J."/>
            <person name="Kohler A."/>
            <person name="Lindquist E."/>
            <person name="Pereda V."/>
            <person name="Salamov A."/>
            <person name="Shapiro H.J."/>
            <person name="Wuyts J."/>
            <person name="Blaudez D."/>
            <person name="Buee M."/>
            <person name="Brokstein P."/>
            <person name="Canbaeck B."/>
            <person name="Cohen D."/>
            <person name="Courty P.E."/>
            <person name="Coutinho P.M."/>
            <person name="Delaruelle C."/>
            <person name="Detter J.C."/>
            <person name="Deveau A."/>
            <person name="DiFazio S."/>
            <person name="Duplessis S."/>
            <person name="Fraissinet-Tachet L."/>
            <person name="Lucic E."/>
            <person name="Frey-Klett P."/>
            <person name="Fourrey C."/>
            <person name="Feussner I."/>
            <person name="Gay G."/>
            <person name="Grimwood J."/>
            <person name="Hoegger P.J."/>
            <person name="Jain P."/>
            <person name="Kilaru S."/>
            <person name="Labbe J."/>
            <person name="Lin Y.C."/>
            <person name="Legue V."/>
            <person name="Le Tacon F."/>
            <person name="Marmeisse R."/>
            <person name="Melayah D."/>
            <person name="Montanini B."/>
            <person name="Muratet M."/>
            <person name="Nehls U."/>
            <person name="Niculita-Hirzel H."/>
            <person name="Oudot-Le Secq M.P."/>
            <person name="Peter M."/>
            <person name="Quesneville H."/>
            <person name="Rajashekar B."/>
            <person name="Reich M."/>
            <person name="Rouhier N."/>
            <person name="Schmutz J."/>
            <person name="Yin T."/>
            <person name="Chalot M."/>
            <person name="Henrissat B."/>
            <person name="Kuees U."/>
            <person name="Lucas S."/>
            <person name="Van de Peer Y."/>
            <person name="Podila G.K."/>
            <person name="Polle A."/>
            <person name="Pukkila P.J."/>
            <person name="Richardson P.M."/>
            <person name="Rouze P."/>
            <person name="Sanders I.R."/>
            <person name="Stajich J.E."/>
            <person name="Tunlid A."/>
            <person name="Tuskan G."/>
            <person name="Grigoriev I.V."/>
        </authorList>
    </citation>
    <scope>NUCLEOTIDE SEQUENCE [LARGE SCALE GENOMIC DNA]</scope>
    <source>
        <strain evidence="5">S238N-H82 / ATCC MYA-4686</strain>
    </source>
</reference>
<dbReference type="InParanoid" id="B0D9E2"/>
<dbReference type="Pfam" id="PF13921">
    <property type="entry name" value="Myb_DNA-bind_6"/>
    <property type="match status" value="1"/>
</dbReference>
<dbReference type="InterPro" id="IPR017930">
    <property type="entry name" value="Myb_dom"/>
</dbReference>
<keyword evidence="5" id="KW-1185">Reference proteome</keyword>
<dbReference type="CDD" id="cd00167">
    <property type="entry name" value="SANT"/>
    <property type="match status" value="3"/>
</dbReference>
<feature type="domain" description="Myb-like" evidence="2">
    <location>
        <begin position="6"/>
        <end position="57"/>
    </location>
</feature>